<dbReference type="Pfam" id="PF00400">
    <property type="entry name" value="WD40"/>
    <property type="match status" value="6"/>
</dbReference>
<evidence type="ECO:0000256" key="3">
    <source>
        <dbReference type="ARBA" id="ARBA00022737"/>
    </source>
</evidence>
<keyword evidence="7" id="KW-1185">Reference proteome</keyword>
<evidence type="ECO:0000313" key="6">
    <source>
        <dbReference type="EMBL" id="ANZ74448.1"/>
    </source>
</evidence>
<protein>
    <submittedName>
        <fullName evidence="6">BA75_01219T0</fullName>
    </submittedName>
</protein>
<evidence type="ECO:0000256" key="5">
    <source>
        <dbReference type="PROSITE-ProRule" id="PRU00221"/>
    </source>
</evidence>
<organism evidence="6 7">
    <name type="scientific">Komagataella pastoris</name>
    <name type="common">Yeast</name>
    <name type="synonym">Pichia pastoris</name>
    <dbReference type="NCBI Taxonomy" id="4922"/>
    <lineage>
        <taxon>Eukaryota</taxon>
        <taxon>Fungi</taxon>
        <taxon>Dikarya</taxon>
        <taxon>Ascomycota</taxon>
        <taxon>Saccharomycotina</taxon>
        <taxon>Pichiomycetes</taxon>
        <taxon>Pichiales</taxon>
        <taxon>Pichiaceae</taxon>
        <taxon>Komagataella</taxon>
    </lineage>
</organism>
<keyword evidence="1 5" id="KW-0853">WD repeat</keyword>
<dbReference type="Proteomes" id="UP000094565">
    <property type="component" value="Chromosome 1"/>
</dbReference>
<proteinExistence type="predicted"/>
<dbReference type="AlphaFoldDB" id="A0A1B2J9I5"/>
<dbReference type="PROSITE" id="PS50082">
    <property type="entry name" value="WD_REPEATS_2"/>
    <property type="match status" value="4"/>
</dbReference>
<feature type="repeat" description="WD" evidence="5">
    <location>
        <begin position="144"/>
        <end position="182"/>
    </location>
</feature>
<dbReference type="PROSITE" id="PS50294">
    <property type="entry name" value="WD_REPEATS_REGION"/>
    <property type="match status" value="2"/>
</dbReference>
<dbReference type="GO" id="GO:0003723">
    <property type="term" value="F:RNA binding"/>
    <property type="evidence" value="ECO:0007669"/>
    <property type="project" value="TreeGrafter"/>
</dbReference>
<keyword evidence="4" id="KW-0508">mRNA splicing</keyword>
<dbReference type="PRINTS" id="PR00320">
    <property type="entry name" value="GPROTEINBRPT"/>
</dbReference>
<gene>
    <name evidence="6" type="ORF">ATY40_BA7501219</name>
</gene>
<dbReference type="PANTHER" id="PTHR44006:SF1">
    <property type="entry name" value="U5 SMALL NUCLEAR RIBONUCLEOPROTEIN 40 KDA PROTEIN"/>
    <property type="match status" value="1"/>
</dbReference>
<dbReference type="Gene3D" id="2.130.10.10">
    <property type="entry name" value="YVTN repeat-like/Quinoprotein amine dehydrogenase"/>
    <property type="match status" value="1"/>
</dbReference>
<dbReference type="PROSITE" id="PS00678">
    <property type="entry name" value="WD_REPEATS_1"/>
    <property type="match status" value="1"/>
</dbReference>
<feature type="repeat" description="WD" evidence="5">
    <location>
        <begin position="290"/>
        <end position="315"/>
    </location>
</feature>
<dbReference type="InterPro" id="IPR015943">
    <property type="entry name" value="WD40/YVTN_repeat-like_dom_sf"/>
</dbReference>
<evidence type="ECO:0000313" key="7">
    <source>
        <dbReference type="Proteomes" id="UP000094565"/>
    </source>
</evidence>
<dbReference type="PANTHER" id="PTHR44006">
    <property type="entry name" value="U5 SMALL NUCLEAR RIBONUCLEOPROTEIN 40 KDA PROTEIN"/>
    <property type="match status" value="1"/>
</dbReference>
<accession>A0A1B2J9I5</accession>
<name>A0A1B2J9I5_PICPA</name>
<dbReference type="SUPFAM" id="SSF50978">
    <property type="entry name" value="WD40 repeat-like"/>
    <property type="match status" value="1"/>
</dbReference>
<dbReference type="CDD" id="cd00200">
    <property type="entry name" value="WD40"/>
    <property type="match status" value="1"/>
</dbReference>
<dbReference type="InterPro" id="IPR019775">
    <property type="entry name" value="WD40_repeat_CS"/>
</dbReference>
<sequence>MRAHPTAAETPARFCYQISSQQLLYLPSPMSLVKRQKFEEENHDDTSYEALVFEGHEGPVITAKFSGDGKFVASGGLDRQILLWVLPNEAIETETEASIGSISGHKNGITSLMWSSDDSHLYSASADSTLALWDLKTGKKLLKFQGHKSVVNQLDLSSQMASVGDDGRCLIWDPRSKHPVASIETNYPLTSVVVTENRVYFSGIDPTIYAYDLRHTEKSIWEETVHEDTVTSLSLNESTLFSSSQDGTLRSYDAQSFVAQGISRVKPEIYADLDVGTDNFLLRSTVNRAGDRLFCGSADKTVTVWDVHSSRIVSKLASQSGTIIDVDLHPTENILLSTSVDGTIVIREY</sequence>
<dbReference type="GO" id="GO:0008380">
    <property type="term" value="P:RNA splicing"/>
    <property type="evidence" value="ECO:0007669"/>
    <property type="project" value="UniProtKB-KW"/>
</dbReference>
<dbReference type="GO" id="GO:0006397">
    <property type="term" value="P:mRNA processing"/>
    <property type="evidence" value="ECO:0007669"/>
    <property type="project" value="UniProtKB-KW"/>
</dbReference>
<feature type="repeat" description="WD" evidence="5">
    <location>
        <begin position="53"/>
        <end position="84"/>
    </location>
</feature>
<dbReference type="SMART" id="SM00320">
    <property type="entry name" value="WD40"/>
    <property type="match status" value="7"/>
</dbReference>
<dbReference type="InterPro" id="IPR020472">
    <property type="entry name" value="WD40_PAC1"/>
</dbReference>
<evidence type="ECO:0000256" key="4">
    <source>
        <dbReference type="ARBA" id="ARBA00023187"/>
    </source>
</evidence>
<keyword evidence="2" id="KW-0507">mRNA processing</keyword>
<dbReference type="EMBL" id="CP014584">
    <property type="protein sequence ID" value="ANZ74448.1"/>
    <property type="molecule type" value="Genomic_DNA"/>
</dbReference>
<dbReference type="GO" id="GO:0071013">
    <property type="term" value="C:catalytic step 2 spliceosome"/>
    <property type="evidence" value="ECO:0007669"/>
    <property type="project" value="TreeGrafter"/>
</dbReference>
<dbReference type="InterPro" id="IPR036322">
    <property type="entry name" value="WD40_repeat_dom_sf"/>
</dbReference>
<evidence type="ECO:0000256" key="1">
    <source>
        <dbReference type="ARBA" id="ARBA00022574"/>
    </source>
</evidence>
<dbReference type="InterPro" id="IPR001680">
    <property type="entry name" value="WD40_rpt"/>
</dbReference>
<keyword evidence="3" id="KW-0677">Repeat</keyword>
<feature type="repeat" description="WD" evidence="5">
    <location>
        <begin position="102"/>
        <end position="143"/>
    </location>
</feature>
<reference evidence="6 7" key="1">
    <citation type="submission" date="2016-02" db="EMBL/GenBank/DDBJ databases">
        <title>Comparative genomic and transcriptomic foundation for Pichia pastoris.</title>
        <authorList>
            <person name="Love K.R."/>
            <person name="Shah K.A."/>
            <person name="Whittaker C.A."/>
            <person name="Wu J."/>
            <person name="Bartlett M.C."/>
            <person name="Ma D."/>
            <person name="Leeson R.L."/>
            <person name="Priest M."/>
            <person name="Young S.K."/>
            <person name="Love J.C."/>
        </authorList>
    </citation>
    <scope>NUCLEOTIDE SEQUENCE [LARGE SCALE GENOMIC DNA]</scope>
    <source>
        <strain evidence="6 7">ATCC 28485</strain>
    </source>
</reference>
<evidence type="ECO:0000256" key="2">
    <source>
        <dbReference type="ARBA" id="ARBA00022664"/>
    </source>
</evidence>
<dbReference type="OrthoDB" id="1068471at2759"/>
<dbReference type="InterPro" id="IPR052234">
    <property type="entry name" value="U5_snRNP_Component"/>
</dbReference>